<feature type="transmembrane region" description="Helical" evidence="1">
    <location>
        <begin position="114"/>
        <end position="131"/>
    </location>
</feature>
<dbReference type="PANTHER" id="PTHR36974:SF1">
    <property type="entry name" value="DOXX FAMILY MEMBRANE PROTEIN"/>
    <property type="match status" value="1"/>
</dbReference>
<organism evidence="2 3">
    <name type="scientific">Sphingobacterium spiritivorum</name>
    <name type="common">Flavobacterium spiritivorum</name>
    <dbReference type="NCBI Taxonomy" id="258"/>
    <lineage>
        <taxon>Bacteria</taxon>
        <taxon>Pseudomonadati</taxon>
        <taxon>Bacteroidota</taxon>
        <taxon>Sphingobacteriia</taxon>
        <taxon>Sphingobacteriales</taxon>
        <taxon>Sphingobacteriaceae</taxon>
        <taxon>Sphingobacterium</taxon>
    </lineage>
</organism>
<dbReference type="PANTHER" id="PTHR36974">
    <property type="entry name" value="MEMBRANE PROTEIN-RELATED"/>
    <property type="match status" value="1"/>
</dbReference>
<name>A0A380CPE7_SPHSI</name>
<keyword evidence="1" id="KW-1133">Transmembrane helix</keyword>
<protein>
    <submittedName>
        <fullName evidence="2">Predicted membrane protein</fullName>
    </submittedName>
</protein>
<feature type="transmembrane region" description="Helical" evidence="1">
    <location>
        <begin position="76"/>
        <end position="94"/>
    </location>
</feature>
<gene>
    <name evidence="2" type="ORF">NCTC11388_03768</name>
</gene>
<evidence type="ECO:0000256" key="1">
    <source>
        <dbReference type="SAM" id="Phobius"/>
    </source>
</evidence>
<keyword evidence="1" id="KW-0812">Transmembrane</keyword>
<dbReference type="Proteomes" id="UP000254893">
    <property type="component" value="Unassembled WGS sequence"/>
</dbReference>
<reference evidence="2 3" key="1">
    <citation type="submission" date="2018-06" db="EMBL/GenBank/DDBJ databases">
        <authorList>
            <consortium name="Pathogen Informatics"/>
            <person name="Doyle S."/>
        </authorList>
    </citation>
    <scope>NUCLEOTIDE SEQUENCE [LARGE SCALE GENOMIC DNA]</scope>
    <source>
        <strain evidence="2 3">NCTC11388</strain>
    </source>
</reference>
<feature type="transmembrane region" description="Helical" evidence="1">
    <location>
        <begin position="51"/>
        <end position="69"/>
    </location>
</feature>
<feature type="transmembrane region" description="Helical" evidence="1">
    <location>
        <begin position="12"/>
        <end position="31"/>
    </location>
</feature>
<dbReference type="EMBL" id="UGYW01000002">
    <property type="protein sequence ID" value="SUJ25695.1"/>
    <property type="molecule type" value="Genomic_DNA"/>
</dbReference>
<evidence type="ECO:0000313" key="3">
    <source>
        <dbReference type="Proteomes" id="UP000254893"/>
    </source>
</evidence>
<sequence>MRNRKISTIQHIARIALGLFLLFAGIGHLSFARLEFRAQVPPWIPMDVDLVVILSGIAEIGLALLILIWGQRKNWIPWFVALFFIAVFPGNIAQYTEQRDAFGLNTDGLRLFRLFMQPVLIIWALWSMDAFHKRKHSLRRQYK</sequence>
<proteinExistence type="predicted"/>
<dbReference type="AlphaFoldDB" id="A0A380CPE7"/>
<evidence type="ECO:0000313" key="2">
    <source>
        <dbReference type="EMBL" id="SUJ25695.1"/>
    </source>
</evidence>
<accession>A0A380CPE7</accession>
<keyword evidence="1" id="KW-0472">Membrane</keyword>
<dbReference type="RefSeq" id="WP_115171171.1">
    <property type="nucleotide sequence ID" value="NZ_UGYW01000002.1"/>
</dbReference>